<gene>
    <name evidence="1" type="ORF">GCM10008938_49840</name>
</gene>
<dbReference type="Gene3D" id="1.10.10.10">
    <property type="entry name" value="Winged helix-like DNA-binding domain superfamily/Winged helix DNA-binding domain"/>
    <property type="match status" value="1"/>
</dbReference>
<protein>
    <submittedName>
        <fullName evidence="1">Transposase</fullName>
    </submittedName>
</protein>
<dbReference type="Pfam" id="PF01527">
    <property type="entry name" value="HTH_Tnp_1"/>
    <property type="match status" value="1"/>
</dbReference>
<dbReference type="EMBL" id="BMOD01000040">
    <property type="protein sequence ID" value="GGJ57774.1"/>
    <property type="molecule type" value="Genomic_DNA"/>
</dbReference>
<dbReference type="InterPro" id="IPR036388">
    <property type="entry name" value="WH-like_DNA-bd_sf"/>
</dbReference>
<keyword evidence="2" id="KW-1185">Reference proteome</keyword>
<dbReference type="SUPFAM" id="SSF48295">
    <property type="entry name" value="TrpR-like"/>
    <property type="match status" value="1"/>
</dbReference>
<dbReference type="Proteomes" id="UP000632222">
    <property type="component" value="Unassembled WGS sequence"/>
</dbReference>
<dbReference type="RefSeq" id="WP_189008806.1">
    <property type="nucleotide sequence ID" value="NZ_BMOD01000040.1"/>
</dbReference>
<comment type="caution">
    <text evidence="1">The sequence shown here is derived from an EMBL/GenBank/DDBJ whole genome shotgun (WGS) entry which is preliminary data.</text>
</comment>
<name>A0ABQ2DJT6_9DEIO</name>
<proteinExistence type="predicted"/>
<evidence type="ECO:0000313" key="2">
    <source>
        <dbReference type="Proteomes" id="UP000632222"/>
    </source>
</evidence>
<reference evidence="2" key="1">
    <citation type="journal article" date="2019" name="Int. J. Syst. Evol. Microbiol.">
        <title>The Global Catalogue of Microorganisms (GCM) 10K type strain sequencing project: providing services to taxonomists for standard genome sequencing and annotation.</title>
        <authorList>
            <consortium name="The Broad Institute Genomics Platform"/>
            <consortium name="The Broad Institute Genome Sequencing Center for Infectious Disease"/>
            <person name="Wu L."/>
            <person name="Ma J."/>
        </authorList>
    </citation>
    <scope>NUCLEOTIDE SEQUENCE [LARGE SCALE GENOMIC DNA]</scope>
    <source>
        <strain evidence="2">JCM 14370</strain>
    </source>
</reference>
<dbReference type="InterPro" id="IPR002514">
    <property type="entry name" value="Transposase_8"/>
</dbReference>
<organism evidence="1 2">
    <name type="scientific">Deinococcus roseus</name>
    <dbReference type="NCBI Taxonomy" id="392414"/>
    <lineage>
        <taxon>Bacteria</taxon>
        <taxon>Thermotogati</taxon>
        <taxon>Deinococcota</taxon>
        <taxon>Deinococci</taxon>
        <taxon>Deinococcales</taxon>
        <taxon>Deinococcaceae</taxon>
        <taxon>Deinococcus</taxon>
    </lineage>
</organism>
<accession>A0ABQ2DJT6</accession>
<dbReference type="InterPro" id="IPR010921">
    <property type="entry name" value="Trp_repressor/repl_initiator"/>
</dbReference>
<evidence type="ECO:0000313" key="1">
    <source>
        <dbReference type="EMBL" id="GGJ57774.1"/>
    </source>
</evidence>
<sequence length="95" mass="10906">MGKQRKNWPADVKQTIVLEVIKGEESVATIARRHEVSEALVYRWKDQFVQGGMQALTESKKETPSAAMQHENDQLKRLLAEKELELYIAKRARGL</sequence>